<dbReference type="InterPro" id="IPR032675">
    <property type="entry name" value="LRR_dom_sf"/>
</dbReference>
<dbReference type="InterPro" id="IPR058922">
    <property type="entry name" value="WHD_DRP"/>
</dbReference>
<dbReference type="PANTHER" id="PTHR23155">
    <property type="entry name" value="DISEASE RESISTANCE PROTEIN RP"/>
    <property type="match status" value="1"/>
</dbReference>
<keyword evidence="8" id="KW-0547">Nucleotide-binding</keyword>
<dbReference type="GO" id="GO:0051607">
    <property type="term" value="P:defense response to virus"/>
    <property type="evidence" value="ECO:0007669"/>
    <property type="project" value="UniProtKB-ARBA"/>
</dbReference>
<sequence length="902" mass="103561">MAYAALVSLAHTLEQIMNHHQYCSIPVFCQDQLFESLQEKLSFLQAFLEDYSRNGGETVEGLEGRIRDMAYRAEDIIESHVSDQIRSQEDCCGVKEGLKQMISALRRAATSQKSRERYIEIELQNVEEKEDDLQKVMEQIDSVVEQVMSIQKSCRVEDLQRRHTSAPASARVAANDGNKMVGFDEDLLELKARLCGESLKLEIISVVGMGGIGKTTLARNVFDDSLVAYHFHTRAWITVSEDYRLREVLVALLHSFNVKIESLRKKDEEPGEEVLAEHVYKNLKGRTYLIVMDDMWSMKVWDDLRRFFPDGNNGSRVMITTRLSDVAVYASSSPLHQMDFLNEEWSWNLLRDKVFEQQSCPPELERIGRSIAKSCGGLPLAIAVAAGILAKVERTETHWEKIAKNISLAVATSDDQFSRILSLSYDHLPCHLKACFLYMGAFPEDHRIPVSKLTKLWAAEGFLKPNATKGLEELAEEYLEDLIKRNLVLNIRKRSNGKIRFCGLHDLLRDLCIRKAQDEEFLQVTNNCERGIQNQRRLSIHSKISDEFVDKCASASPIHSILYFRGYNASLSFLRGFRLLRVLHLLEASLDSLLPEITQLFHLRFLAFTCYKRRYPKLRKGIMLTPSISKLQNLQTLIIRSGSYLTGYITLHLPFQIWNMPQLRHLMVFRKAILPSPSAIPFGRQHLENLHTLSTVKNFRFTSKAIEMIRNIKKLKVLYTSVFRANWEEYYLDNLVHLAQVETLNFSFDTTFGRKKHPSPVSFALPPNLKKLTLTGCRLTRQYMATIGSLPNLEVLKLRNDAFIGTQWESSEEEFPRLKFLQMEWLNLKFWRAESTHFPVLQCLIIGYCSELEIPCEIGEIPTLQLIEVGPLSKPAADSAKLIQEEQQSLGNDLLQVRIRSY</sequence>
<keyword evidence="7" id="KW-0677">Repeat</keyword>
<evidence type="ECO:0000256" key="2">
    <source>
        <dbReference type="ARBA" id="ARBA00004496"/>
    </source>
</evidence>
<organism evidence="15">
    <name type="scientific">Sesamum radiatum</name>
    <name type="common">Black benniseed</name>
    <dbReference type="NCBI Taxonomy" id="300843"/>
    <lineage>
        <taxon>Eukaryota</taxon>
        <taxon>Viridiplantae</taxon>
        <taxon>Streptophyta</taxon>
        <taxon>Embryophyta</taxon>
        <taxon>Tracheophyta</taxon>
        <taxon>Spermatophyta</taxon>
        <taxon>Magnoliopsida</taxon>
        <taxon>eudicotyledons</taxon>
        <taxon>Gunneridae</taxon>
        <taxon>Pentapetalae</taxon>
        <taxon>asterids</taxon>
        <taxon>lamiids</taxon>
        <taxon>Lamiales</taxon>
        <taxon>Pedaliaceae</taxon>
        <taxon>Sesamum</taxon>
    </lineage>
</organism>
<evidence type="ECO:0000256" key="6">
    <source>
        <dbReference type="ARBA" id="ARBA00022667"/>
    </source>
</evidence>
<comment type="subcellular location">
    <subcellularLocation>
        <location evidence="2">Cytoplasm</location>
    </subcellularLocation>
</comment>
<dbReference type="Gene3D" id="3.80.10.10">
    <property type="entry name" value="Ribonuclease Inhibitor"/>
    <property type="match status" value="1"/>
</dbReference>
<feature type="domain" description="Disease resistance R13L4/SHOC-2-like LRR" evidence="14">
    <location>
        <begin position="559"/>
        <end position="870"/>
    </location>
</feature>
<dbReference type="AlphaFoldDB" id="A0AAW2VC78"/>
<dbReference type="Pfam" id="PF23598">
    <property type="entry name" value="LRR_14"/>
    <property type="match status" value="1"/>
</dbReference>
<keyword evidence="6" id="KW-0381">Hypersensitive response</keyword>
<evidence type="ECO:0000313" key="15">
    <source>
        <dbReference type="EMBL" id="KAL0425291.1"/>
    </source>
</evidence>
<comment type="caution">
    <text evidence="15">The sequence shown here is derived from an EMBL/GenBank/DDBJ whole genome shotgun (WGS) entry which is preliminary data.</text>
</comment>
<evidence type="ECO:0000259" key="14">
    <source>
        <dbReference type="Pfam" id="PF23598"/>
    </source>
</evidence>
<dbReference type="SUPFAM" id="SSF52058">
    <property type="entry name" value="L domain-like"/>
    <property type="match status" value="1"/>
</dbReference>
<evidence type="ECO:0000259" key="12">
    <source>
        <dbReference type="Pfam" id="PF00931"/>
    </source>
</evidence>
<evidence type="ECO:0000256" key="4">
    <source>
        <dbReference type="ARBA" id="ARBA00022490"/>
    </source>
</evidence>
<reference evidence="15" key="2">
    <citation type="journal article" date="2024" name="Plant">
        <title>Genomic evolution and insights into agronomic trait innovations of Sesamum species.</title>
        <authorList>
            <person name="Miao H."/>
            <person name="Wang L."/>
            <person name="Qu L."/>
            <person name="Liu H."/>
            <person name="Sun Y."/>
            <person name="Le M."/>
            <person name="Wang Q."/>
            <person name="Wei S."/>
            <person name="Zheng Y."/>
            <person name="Lin W."/>
            <person name="Duan Y."/>
            <person name="Cao H."/>
            <person name="Xiong S."/>
            <person name="Wang X."/>
            <person name="Wei L."/>
            <person name="Li C."/>
            <person name="Ma Q."/>
            <person name="Ju M."/>
            <person name="Zhao R."/>
            <person name="Li G."/>
            <person name="Mu C."/>
            <person name="Tian Q."/>
            <person name="Mei H."/>
            <person name="Zhang T."/>
            <person name="Gao T."/>
            <person name="Zhang H."/>
        </authorList>
    </citation>
    <scope>NUCLEOTIDE SEQUENCE</scope>
    <source>
        <strain evidence="15">G02</strain>
    </source>
</reference>
<dbReference type="GO" id="GO:0005524">
    <property type="term" value="F:ATP binding"/>
    <property type="evidence" value="ECO:0007669"/>
    <property type="project" value="UniProtKB-KW"/>
</dbReference>
<dbReference type="PANTHER" id="PTHR23155:SF1152">
    <property type="entry name" value="AAA+ ATPASE DOMAIN-CONTAINING PROTEIN"/>
    <property type="match status" value="1"/>
</dbReference>
<feature type="domain" description="Disease resistance protein winged helix" evidence="13">
    <location>
        <begin position="442"/>
        <end position="512"/>
    </location>
</feature>
<evidence type="ECO:0000259" key="13">
    <source>
        <dbReference type="Pfam" id="PF23559"/>
    </source>
</evidence>
<dbReference type="GO" id="GO:0043531">
    <property type="term" value="F:ADP binding"/>
    <property type="evidence" value="ECO:0007669"/>
    <property type="project" value="InterPro"/>
</dbReference>
<dbReference type="Gene3D" id="3.40.50.300">
    <property type="entry name" value="P-loop containing nucleotide triphosphate hydrolases"/>
    <property type="match status" value="1"/>
</dbReference>
<dbReference type="InterPro" id="IPR027417">
    <property type="entry name" value="P-loop_NTPase"/>
</dbReference>
<dbReference type="Gene3D" id="1.10.10.10">
    <property type="entry name" value="Winged helix-like DNA-binding domain superfamily/Winged helix DNA-binding domain"/>
    <property type="match status" value="1"/>
</dbReference>
<dbReference type="InterPro" id="IPR002182">
    <property type="entry name" value="NB-ARC"/>
</dbReference>
<keyword evidence="10" id="KW-0067">ATP-binding</keyword>
<dbReference type="InterPro" id="IPR038005">
    <property type="entry name" value="RX-like_CC"/>
</dbReference>
<dbReference type="GO" id="GO:0005737">
    <property type="term" value="C:cytoplasm"/>
    <property type="evidence" value="ECO:0007669"/>
    <property type="project" value="UniProtKB-SubCell"/>
</dbReference>
<dbReference type="Pfam" id="PF23559">
    <property type="entry name" value="WHD_DRP"/>
    <property type="match status" value="1"/>
</dbReference>
<evidence type="ECO:0000256" key="3">
    <source>
        <dbReference type="ARBA" id="ARBA00008894"/>
    </source>
</evidence>
<dbReference type="GO" id="GO:0009626">
    <property type="term" value="P:plant-type hypersensitive response"/>
    <property type="evidence" value="ECO:0007669"/>
    <property type="project" value="UniProtKB-KW"/>
</dbReference>
<comment type="similarity">
    <text evidence="3">Belongs to the disease resistance NB-LRR family.</text>
</comment>
<protein>
    <submittedName>
        <fullName evidence="15">Late blight resistance proteinR1B-16</fullName>
    </submittedName>
</protein>
<keyword evidence="11" id="KW-0175">Coiled coil</keyword>
<feature type="domain" description="NB-ARC" evidence="12">
    <location>
        <begin position="189"/>
        <end position="359"/>
    </location>
</feature>
<keyword evidence="4" id="KW-0963">Cytoplasm</keyword>
<dbReference type="FunFam" id="3.40.50.300:FF:001091">
    <property type="entry name" value="Probable disease resistance protein At1g61300"/>
    <property type="match status" value="1"/>
</dbReference>
<comment type="function">
    <text evidence="1">Confers resistance to late blight (Phytophthora infestans) races carrying the avirulence gene Avr1. Resistance proteins guard the plant against pathogens that contain an appropriate avirulence protein via an indirect interaction with this avirulence protein. That triggers a defense system including the hypersensitive response, which restricts the pathogen growth.</text>
</comment>
<gene>
    <name evidence="15" type="ORF">Sradi_1063900</name>
</gene>
<name>A0AAW2VC78_SESRA</name>
<dbReference type="Gene3D" id="1.20.5.4130">
    <property type="match status" value="1"/>
</dbReference>
<dbReference type="Gene3D" id="1.10.8.430">
    <property type="entry name" value="Helical domain of apoptotic protease-activating factors"/>
    <property type="match status" value="1"/>
</dbReference>
<dbReference type="Pfam" id="PF00931">
    <property type="entry name" value="NB-ARC"/>
    <property type="match status" value="1"/>
</dbReference>
<dbReference type="EMBL" id="JACGWJ010000004">
    <property type="protein sequence ID" value="KAL0425291.1"/>
    <property type="molecule type" value="Genomic_DNA"/>
</dbReference>
<proteinExistence type="inferred from homology"/>
<dbReference type="InterPro" id="IPR055414">
    <property type="entry name" value="LRR_R13L4/SHOC2-like"/>
</dbReference>
<evidence type="ECO:0000256" key="5">
    <source>
        <dbReference type="ARBA" id="ARBA00022614"/>
    </source>
</evidence>
<accession>A0AAW2VC78</accession>
<evidence type="ECO:0000256" key="11">
    <source>
        <dbReference type="SAM" id="Coils"/>
    </source>
</evidence>
<keyword evidence="9" id="KW-0611">Plant defense</keyword>
<evidence type="ECO:0000256" key="9">
    <source>
        <dbReference type="ARBA" id="ARBA00022821"/>
    </source>
</evidence>
<evidence type="ECO:0000256" key="8">
    <source>
        <dbReference type="ARBA" id="ARBA00022741"/>
    </source>
</evidence>
<evidence type="ECO:0000256" key="7">
    <source>
        <dbReference type="ARBA" id="ARBA00022737"/>
    </source>
</evidence>
<dbReference type="InterPro" id="IPR036388">
    <property type="entry name" value="WH-like_DNA-bd_sf"/>
</dbReference>
<evidence type="ECO:0000256" key="10">
    <source>
        <dbReference type="ARBA" id="ARBA00022840"/>
    </source>
</evidence>
<reference evidence="15" key="1">
    <citation type="submission" date="2020-06" db="EMBL/GenBank/DDBJ databases">
        <authorList>
            <person name="Li T."/>
            <person name="Hu X."/>
            <person name="Zhang T."/>
            <person name="Song X."/>
            <person name="Zhang H."/>
            <person name="Dai N."/>
            <person name="Sheng W."/>
            <person name="Hou X."/>
            <person name="Wei L."/>
        </authorList>
    </citation>
    <scope>NUCLEOTIDE SEQUENCE</scope>
    <source>
        <strain evidence="15">G02</strain>
        <tissue evidence="15">Leaf</tissue>
    </source>
</reference>
<evidence type="ECO:0000256" key="1">
    <source>
        <dbReference type="ARBA" id="ARBA00002074"/>
    </source>
</evidence>
<dbReference type="SUPFAM" id="SSF52540">
    <property type="entry name" value="P-loop containing nucleoside triphosphate hydrolases"/>
    <property type="match status" value="1"/>
</dbReference>
<dbReference type="FunFam" id="1.10.10.10:FF:000322">
    <property type="entry name" value="Probable disease resistance protein At1g63360"/>
    <property type="match status" value="1"/>
</dbReference>
<dbReference type="InterPro" id="IPR044974">
    <property type="entry name" value="Disease_R_plants"/>
</dbReference>
<feature type="coiled-coil region" evidence="11">
    <location>
        <begin position="119"/>
        <end position="146"/>
    </location>
</feature>
<dbReference type="PRINTS" id="PR00364">
    <property type="entry name" value="DISEASERSIST"/>
</dbReference>
<dbReference type="InterPro" id="IPR042197">
    <property type="entry name" value="Apaf_helical"/>
</dbReference>
<dbReference type="CDD" id="cd14798">
    <property type="entry name" value="RX-CC_like"/>
    <property type="match status" value="1"/>
</dbReference>
<keyword evidence="5" id="KW-0433">Leucine-rich repeat</keyword>